<dbReference type="Proteomes" id="UP001524586">
    <property type="component" value="Unassembled WGS sequence"/>
</dbReference>
<gene>
    <name evidence="1" type="ORF">NP596_03270</name>
</gene>
<dbReference type="Pfam" id="PF06945">
    <property type="entry name" value="DUF1289"/>
    <property type="match status" value="1"/>
</dbReference>
<accession>A0ABT1U0X4</accession>
<name>A0ABT1U0X4_9GAMM</name>
<sequence length="74" mass="8221">MNEDAENIPSPCVRNCCLNEQDICLGCFRTLEEICGWSRANARLRQQILVNAERRQLLRPGVSGGSAAETASER</sequence>
<proteinExistence type="predicted"/>
<comment type="caution">
    <text evidence="1">The sequence shown here is derived from an EMBL/GenBank/DDBJ whole genome shotgun (WGS) entry which is preliminary data.</text>
</comment>
<evidence type="ECO:0000313" key="2">
    <source>
        <dbReference type="Proteomes" id="UP001524586"/>
    </source>
</evidence>
<organism evidence="1 2">
    <name type="scientific">Methylomonas rivi</name>
    <dbReference type="NCBI Taxonomy" id="2952226"/>
    <lineage>
        <taxon>Bacteria</taxon>
        <taxon>Pseudomonadati</taxon>
        <taxon>Pseudomonadota</taxon>
        <taxon>Gammaproteobacteria</taxon>
        <taxon>Methylococcales</taxon>
        <taxon>Methylococcaceae</taxon>
        <taxon>Methylomonas</taxon>
    </lineage>
</organism>
<keyword evidence="2" id="KW-1185">Reference proteome</keyword>
<reference evidence="1 2" key="1">
    <citation type="submission" date="2022-07" db="EMBL/GenBank/DDBJ databases">
        <title>Methylomonas rivi sp. nov., Methylomonas rosea sp. nov., Methylomonas aureus sp. nov. and Methylomonas subterranea sp. nov., four novel methanotrophs isolated from a freshwater creek and the deep terrestrial subsurface.</title>
        <authorList>
            <person name="Abin C."/>
            <person name="Sankaranarayanan K."/>
            <person name="Garner C."/>
            <person name="Sindelar R."/>
            <person name="Kotary K."/>
            <person name="Garner R."/>
            <person name="Barclay S."/>
            <person name="Lawson P."/>
            <person name="Krumholz L."/>
        </authorList>
    </citation>
    <scope>NUCLEOTIDE SEQUENCE [LARGE SCALE GENOMIC DNA]</scope>
    <source>
        <strain evidence="1 2">WSC-6</strain>
    </source>
</reference>
<dbReference type="RefSeq" id="WP_256613795.1">
    <property type="nucleotide sequence ID" value="NZ_JANIBK010000009.1"/>
</dbReference>
<protein>
    <submittedName>
        <fullName evidence="1">DUF1289 domain-containing protein</fullName>
    </submittedName>
</protein>
<evidence type="ECO:0000313" key="1">
    <source>
        <dbReference type="EMBL" id="MCQ8127468.1"/>
    </source>
</evidence>
<dbReference type="EMBL" id="JANIBK010000009">
    <property type="protein sequence ID" value="MCQ8127468.1"/>
    <property type="molecule type" value="Genomic_DNA"/>
</dbReference>
<dbReference type="PANTHER" id="PTHR35175:SF2">
    <property type="entry name" value="DUF1289 DOMAIN-CONTAINING PROTEIN"/>
    <property type="match status" value="1"/>
</dbReference>
<dbReference type="InterPro" id="IPR010710">
    <property type="entry name" value="DUF1289"/>
</dbReference>
<dbReference type="PANTHER" id="PTHR35175">
    <property type="entry name" value="DUF1289 DOMAIN-CONTAINING PROTEIN"/>
    <property type="match status" value="1"/>
</dbReference>